<keyword evidence="3" id="KW-1185">Reference proteome</keyword>
<comment type="caution">
    <text evidence="2">The sequence shown here is derived from an EMBL/GenBank/DDBJ whole genome shotgun (WGS) entry which is preliminary data.</text>
</comment>
<gene>
    <name evidence="2" type="ORF">NDU88_001433</name>
</gene>
<evidence type="ECO:0000256" key="1">
    <source>
        <dbReference type="SAM" id="MobiDB-lite"/>
    </source>
</evidence>
<feature type="region of interest" description="Disordered" evidence="1">
    <location>
        <begin position="21"/>
        <end position="104"/>
    </location>
</feature>
<evidence type="ECO:0000313" key="3">
    <source>
        <dbReference type="Proteomes" id="UP001066276"/>
    </source>
</evidence>
<organism evidence="2 3">
    <name type="scientific">Pleurodeles waltl</name>
    <name type="common">Iberian ribbed newt</name>
    <dbReference type="NCBI Taxonomy" id="8319"/>
    <lineage>
        <taxon>Eukaryota</taxon>
        <taxon>Metazoa</taxon>
        <taxon>Chordata</taxon>
        <taxon>Craniata</taxon>
        <taxon>Vertebrata</taxon>
        <taxon>Euteleostomi</taxon>
        <taxon>Amphibia</taxon>
        <taxon>Batrachia</taxon>
        <taxon>Caudata</taxon>
        <taxon>Salamandroidea</taxon>
        <taxon>Salamandridae</taxon>
        <taxon>Pleurodelinae</taxon>
        <taxon>Pleurodeles</taxon>
    </lineage>
</organism>
<accession>A0AAV7NFR4</accession>
<protein>
    <submittedName>
        <fullName evidence="2">Uncharacterized protein</fullName>
    </submittedName>
</protein>
<reference evidence="2" key="1">
    <citation type="journal article" date="2022" name="bioRxiv">
        <title>Sequencing and chromosome-scale assembly of the giantPleurodeles waltlgenome.</title>
        <authorList>
            <person name="Brown T."/>
            <person name="Elewa A."/>
            <person name="Iarovenko S."/>
            <person name="Subramanian E."/>
            <person name="Araus A.J."/>
            <person name="Petzold A."/>
            <person name="Susuki M."/>
            <person name="Suzuki K.-i.T."/>
            <person name="Hayashi T."/>
            <person name="Toyoda A."/>
            <person name="Oliveira C."/>
            <person name="Osipova E."/>
            <person name="Leigh N.D."/>
            <person name="Simon A."/>
            <person name="Yun M.H."/>
        </authorList>
    </citation>
    <scope>NUCLEOTIDE SEQUENCE</scope>
    <source>
        <strain evidence="2">20211129_DDA</strain>
        <tissue evidence="2">Liver</tissue>
    </source>
</reference>
<sequence>MAVALRGLRTPLSSVCKSPTILQPNFIEDDQGPLEVQRRNSDAGGLEGSGSNSRRIGPTRDTWLGQRSEEEVPVQAAHTLGGSRGERSTPGGRGGHITPLEQHH</sequence>
<dbReference type="EMBL" id="JANPWB010000012">
    <property type="protein sequence ID" value="KAJ1113178.1"/>
    <property type="molecule type" value="Genomic_DNA"/>
</dbReference>
<name>A0AAV7NFR4_PLEWA</name>
<proteinExistence type="predicted"/>
<dbReference type="Proteomes" id="UP001066276">
    <property type="component" value="Chromosome 8"/>
</dbReference>
<dbReference type="AlphaFoldDB" id="A0AAV7NFR4"/>
<evidence type="ECO:0000313" key="2">
    <source>
        <dbReference type="EMBL" id="KAJ1113178.1"/>
    </source>
</evidence>